<evidence type="ECO:0000313" key="3">
    <source>
        <dbReference type="Proteomes" id="UP001138672"/>
    </source>
</evidence>
<sequence length="344" mass="40631">MIDYVKILFNNVDVNYLCSLPFLDFETVVNSNTGELSTKKTANYHFCKIVIYESEIVLFTGSIHKFYNSIKEVKAPNYKENGTYKGFNGNQFNINNIIEVRQHLKTLFNCKPHQMIFQNIEFGINSTPVFNPQLFIKGLLFHKGKLFEFKYNEHFSQVKHQRYLLKIYNKSNQYQMKENTLRVELKIIKTEFLKETGIRTFEDVSVQTMNKAKELLLKAFDEVVYYDYTVEKKNLTERQKVSLKLFSNPRYWIYELNPKDRDRPKKKLKDFILKYSQNLQREIRQNIIVKCVIINRLSEPSKCVIINTSNIGLNITHKALTKHNEKRSITATVLSKEKDEVVTT</sequence>
<organism evidence="1 3">
    <name type="scientific">Formosa algae</name>
    <dbReference type="NCBI Taxonomy" id="225843"/>
    <lineage>
        <taxon>Bacteria</taxon>
        <taxon>Pseudomonadati</taxon>
        <taxon>Bacteroidota</taxon>
        <taxon>Flavobacteriia</taxon>
        <taxon>Flavobacteriales</taxon>
        <taxon>Flavobacteriaceae</taxon>
        <taxon>Formosa</taxon>
    </lineage>
</organism>
<dbReference type="OrthoDB" id="795069at2"/>
<dbReference type="AlphaFoldDB" id="A0A9X0YKT0"/>
<gene>
    <name evidence="1" type="ORF">J2Z56_002329</name>
    <name evidence="2" type="ORF">J2Z57_003352</name>
</gene>
<evidence type="ECO:0000313" key="2">
    <source>
        <dbReference type="EMBL" id="MDQ0336893.1"/>
    </source>
</evidence>
<dbReference type="Proteomes" id="UP001138672">
    <property type="component" value="Unassembled WGS sequence"/>
</dbReference>
<proteinExistence type="predicted"/>
<dbReference type="EMBL" id="JAUSUU010000012">
    <property type="protein sequence ID" value="MDQ0336893.1"/>
    <property type="molecule type" value="Genomic_DNA"/>
</dbReference>
<dbReference type="RefSeq" id="WP_057780627.1">
    <property type="nucleotide sequence ID" value="NZ_JAGGJQ010000006.1"/>
</dbReference>
<accession>A0A9X0YKT0</accession>
<name>A0A9X0YKT0_9FLAO</name>
<evidence type="ECO:0000313" key="1">
    <source>
        <dbReference type="EMBL" id="MBP1840401.1"/>
    </source>
</evidence>
<comment type="caution">
    <text evidence="1">The sequence shown here is derived from an EMBL/GenBank/DDBJ whole genome shotgun (WGS) entry which is preliminary data.</text>
</comment>
<protein>
    <submittedName>
        <fullName evidence="1">Uncharacterized protein</fullName>
    </submittedName>
</protein>
<evidence type="ECO:0000313" key="4">
    <source>
        <dbReference type="Proteomes" id="UP001231587"/>
    </source>
</evidence>
<keyword evidence="4" id="KW-1185">Reference proteome</keyword>
<reference evidence="1" key="1">
    <citation type="submission" date="2021-03" db="EMBL/GenBank/DDBJ databases">
        <title>Genomic Encyclopedia of Type Strains, Phase IV (KMG-IV): sequencing the most valuable type-strain genomes for metagenomic binning, comparative biology and taxonomic classification.</title>
        <authorList>
            <person name="Goeker M."/>
        </authorList>
    </citation>
    <scope>NUCLEOTIDE SEQUENCE</scope>
    <source>
        <strain evidence="1">DSM 15523</strain>
        <strain evidence="2 4">DSM 16476</strain>
    </source>
</reference>
<dbReference type="Proteomes" id="UP001231587">
    <property type="component" value="Unassembled WGS sequence"/>
</dbReference>
<dbReference type="EMBL" id="JAGGJQ010000006">
    <property type="protein sequence ID" value="MBP1840401.1"/>
    <property type="molecule type" value="Genomic_DNA"/>
</dbReference>